<protein>
    <submittedName>
        <fullName evidence="3">Putative secreted protein</fullName>
    </submittedName>
</protein>
<evidence type="ECO:0000313" key="3">
    <source>
        <dbReference type="EMBL" id="MBW47745.1"/>
    </source>
</evidence>
<sequence length="80" mass="9249">MCVLASLLCFGLSVCDLRDETVPSDKKRRRQLWFIVRVGEVDKRWSFPWAGLANNINLTSERTSERTSKDNEQILKFSGE</sequence>
<dbReference type="AlphaFoldDB" id="A0A2M4B3X7"/>
<proteinExistence type="predicted"/>
<accession>A0A2M4B3X7</accession>
<feature type="chain" id="PRO_5014882541" evidence="2">
    <location>
        <begin position="18"/>
        <end position="80"/>
    </location>
</feature>
<evidence type="ECO:0000256" key="2">
    <source>
        <dbReference type="SAM" id="SignalP"/>
    </source>
</evidence>
<feature type="signal peptide" evidence="2">
    <location>
        <begin position="1"/>
        <end position="17"/>
    </location>
</feature>
<reference evidence="3" key="1">
    <citation type="submission" date="2018-01" db="EMBL/GenBank/DDBJ databases">
        <title>An insight into the sialome of Amazonian anophelines.</title>
        <authorList>
            <person name="Ribeiro J.M."/>
            <person name="Scarpassa V."/>
            <person name="Calvo E."/>
        </authorList>
    </citation>
    <scope>NUCLEOTIDE SEQUENCE</scope>
    <source>
        <tissue evidence="3">Salivary glands</tissue>
    </source>
</reference>
<evidence type="ECO:0000256" key="1">
    <source>
        <dbReference type="SAM" id="MobiDB-lite"/>
    </source>
</evidence>
<keyword evidence="2" id="KW-0732">Signal</keyword>
<feature type="region of interest" description="Disordered" evidence="1">
    <location>
        <begin position="61"/>
        <end position="80"/>
    </location>
</feature>
<feature type="compositionally biased region" description="Basic and acidic residues" evidence="1">
    <location>
        <begin position="62"/>
        <end position="80"/>
    </location>
</feature>
<name>A0A2M4B3X7_9DIPT</name>
<dbReference type="EMBL" id="GGFK01014424">
    <property type="protein sequence ID" value="MBW47745.1"/>
    <property type="molecule type" value="Transcribed_RNA"/>
</dbReference>
<organism evidence="3">
    <name type="scientific">Anopheles triannulatus</name>
    <dbReference type="NCBI Taxonomy" id="58253"/>
    <lineage>
        <taxon>Eukaryota</taxon>
        <taxon>Metazoa</taxon>
        <taxon>Ecdysozoa</taxon>
        <taxon>Arthropoda</taxon>
        <taxon>Hexapoda</taxon>
        <taxon>Insecta</taxon>
        <taxon>Pterygota</taxon>
        <taxon>Neoptera</taxon>
        <taxon>Endopterygota</taxon>
        <taxon>Diptera</taxon>
        <taxon>Nematocera</taxon>
        <taxon>Culicoidea</taxon>
        <taxon>Culicidae</taxon>
        <taxon>Anophelinae</taxon>
        <taxon>Anopheles</taxon>
    </lineage>
</organism>